<reference evidence="2 3" key="1">
    <citation type="submission" date="2019-06" db="EMBL/GenBank/DDBJ databases">
        <authorList>
            <person name="Le Quere A."/>
            <person name="Colella S."/>
        </authorList>
    </citation>
    <scope>NUCLEOTIDE SEQUENCE [LARGE SCALE GENOMIC DNA]</scope>
    <source>
        <strain evidence="2">EmedicaeMD41</strain>
    </source>
</reference>
<gene>
    <name evidence="2" type="ORF">EMEDMD4_170076</name>
</gene>
<sequence>MRGGRHSGGGRQQMGACRFPAQSSGPRRRRHLLSHRIRTHRHRPATGLELAVPPPQGLTTESHVKLTVEANEMSRPAGHFSGKK</sequence>
<evidence type="ECO:0000313" key="3">
    <source>
        <dbReference type="Proteomes" id="UP000507954"/>
    </source>
</evidence>
<dbReference type="AlphaFoldDB" id="A0A508WY01"/>
<organism evidence="2 3">
    <name type="scientific">Sinorhizobium medicae</name>
    <dbReference type="NCBI Taxonomy" id="110321"/>
    <lineage>
        <taxon>Bacteria</taxon>
        <taxon>Pseudomonadati</taxon>
        <taxon>Pseudomonadota</taxon>
        <taxon>Alphaproteobacteria</taxon>
        <taxon>Hyphomicrobiales</taxon>
        <taxon>Rhizobiaceae</taxon>
        <taxon>Sinorhizobium/Ensifer group</taxon>
        <taxon>Sinorhizobium</taxon>
    </lineage>
</organism>
<accession>A0A508WY01</accession>
<evidence type="ECO:0000256" key="1">
    <source>
        <dbReference type="SAM" id="MobiDB-lite"/>
    </source>
</evidence>
<evidence type="ECO:0000313" key="2">
    <source>
        <dbReference type="EMBL" id="VTZ60583.1"/>
    </source>
</evidence>
<name>A0A508WY01_9HYPH</name>
<feature type="compositionally biased region" description="Basic residues" evidence="1">
    <location>
        <begin position="26"/>
        <end position="44"/>
    </location>
</feature>
<feature type="region of interest" description="Disordered" evidence="1">
    <location>
        <begin position="1"/>
        <end position="59"/>
    </location>
</feature>
<dbReference type="Proteomes" id="UP000507954">
    <property type="component" value="Unassembled WGS sequence"/>
</dbReference>
<feature type="compositionally biased region" description="Gly residues" evidence="1">
    <location>
        <begin position="1"/>
        <end position="12"/>
    </location>
</feature>
<proteinExistence type="predicted"/>
<protein>
    <submittedName>
        <fullName evidence="2">Uncharacterized protein</fullName>
    </submittedName>
</protein>
<dbReference type="EMBL" id="CABFNB010000079">
    <property type="protein sequence ID" value="VTZ60583.1"/>
    <property type="molecule type" value="Genomic_DNA"/>
</dbReference>